<evidence type="ECO:0000313" key="2">
    <source>
        <dbReference type="Proteomes" id="UP000237378"/>
    </source>
</evidence>
<sequence>MEKLLTLKDWFTLDEAASRITRSANEAVTPADLLRLAIDNHLQISLYFDDFITVREVSFETEVVNGAESLVLGDGAQEAVSVEGVWDLAAYGVGREELEALYRKEKAISARVRGLPSRTGLYLHDVERTRVLEVISSKLNFQFVTKGTQKLIDKNSPEDDRSLTVRADPDLLGEISSMLEQKLDDFGPVIVERLHSYYRATELPSNALVVVRKDELIAFERKHLSTLIKPDLSTAERASTQKVIAVLAAMAGIDVSKPYAALEAIKASAAKHGLELPASDETIVKYLGRPDRKRLK</sequence>
<organism evidence="1 2">
    <name type="scientific">Pseudomonas putida</name>
    <name type="common">Arthrobacter siderocapsulatus</name>
    <dbReference type="NCBI Taxonomy" id="303"/>
    <lineage>
        <taxon>Bacteria</taxon>
        <taxon>Pseudomonadati</taxon>
        <taxon>Pseudomonadota</taxon>
        <taxon>Gammaproteobacteria</taxon>
        <taxon>Pseudomonadales</taxon>
        <taxon>Pseudomonadaceae</taxon>
        <taxon>Pseudomonas</taxon>
    </lineage>
</organism>
<reference evidence="1 2" key="1">
    <citation type="submission" date="2016-08" db="EMBL/GenBank/DDBJ databases">
        <authorList>
            <person name="Seilhamer J.J."/>
        </authorList>
    </citation>
    <scope>NUCLEOTIDE SEQUENCE [LARGE SCALE GENOMIC DNA]</scope>
    <source>
        <strain evidence="1 2">KH-18-2</strain>
    </source>
</reference>
<gene>
    <name evidence="1" type="ORF">BGP82_23245</name>
</gene>
<dbReference type="Proteomes" id="UP000237378">
    <property type="component" value="Unassembled WGS sequence"/>
</dbReference>
<evidence type="ECO:0000313" key="1">
    <source>
        <dbReference type="EMBL" id="POG04172.1"/>
    </source>
</evidence>
<accession>A0A2S3WS08</accession>
<comment type="caution">
    <text evidence="1">The sequence shown here is derived from an EMBL/GenBank/DDBJ whole genome shotgun (WGS) entry which is preliminary data.</text>
</comment>
<name>A0A2S3WS08_PSEPU</name>
<dbReference type="AlphaFoldDB" id="A0A2S3WS08"/>
<protein>
    <submittedName>
        <fullName evidence="1">Uncharacterized protein</fullName>
    </submittedName>
</protein>
<dbReference type="RefSeq" id="WP_103470184.1">
    <property type="nucleotide sequence ID" value="NZ_MING01000083.1"/>
</dbReference>
<proteinExistence type="predicted"/>
<reference evidence="1 2" key="2">
    <citation type="submission" date="2018-03" db="EMBL/GenBank/DDBJ databases">
        <title>Draft genome of Pseudomonas putida strain KH-18-2.</title>
        <authorList>
            <person name="Yoshizawa S."/>
            <person name="Khan N.H."/>
            <person name="Nishimura M."/>
            <person name="Chiura H.X."/>
            <person name="Ogura Y."/>
            <person name="Hayashi T."/>
            <person name="Kogure K."/>
        </authorList>
    </citation>
    <scope>NUCLEOTIDE SEQUENCE [LARGE SCALE GENOMIC DNA]</scope>
    <source>
        <strain evidence="1 2">KH-18-2</strain>
    </source>
</reference>
<dbReference type="EMBL" id="MING01000083">
    <property type="protein sequence ID" value="POG04172.1"/>
    <property type="molecule type" value="Genomic_DNA"/>
</dbReference>